<dbReference type="Gene3D" id="4.10.60.10">
    <property type="entry name" value="Zinc finger, CCHC-type"/>
    <property type="match status" value="1"/>
</dbReference>
<dbReference type="PROSITE" id="PS50158">
    <property type="entry name" value="ZF_CCHC"/>
    <property type="match status" value="1"/>
</dbReference>
<keyword evidence="2" id="KW-0479">Metal-binding</keyword>
<proteinExistence type="predicted"/>
<dbReference type="SMART" id="SM00343">
    <property type="entry name" value="ZnF_C2HC"/>
    <property type="match status" value="2"/>
</dbReference>
<protein>
    <recommendedName>
        <fullName evidence="4">CCHC-type domain-containing protein</fullName>
    </recommendedName>
</protein>
<feature type="compositionally biased region" description="Polar residues" evidence="3">
    <location>
        <begin position="178"/>
        <end position="219"/>
    </location>
</feature>
<evidence type="ECO:0000256" key="1">
    <source>
        <dbReference type="ARBA" id="ARBA00022664"/>
    </source>
</evidence>
<evidence type="ECO:0000259" key="4">
    <source>
        <dbReference type="PROSITE" id="PS50158"/>
    </source>
</evidence>
<dbReference type="InterPro" id="IPR036875">
    <property type="entry name" value="Znf_CCHC_sf"/>
</dbReference>
<keyword evidence="2" id="KW-0862">Zinc</keyword>
<dbReference type="GO" id="GO:0006397">
    <property type="term" value="P:mRNA processing"/>
    <property type="evidence" value="ECO:0007669"/>
    <property type="project" value="UniProtKB-KW"/>
</dbReference>
<dbReference type="GO" id="GO:0003676">
    <property type="term" value="F:nucleic acid binding"/>
    <property type="evidence" value="ECO:0007669"/>
    <property type="project" value="InterPro"/>
</dbReference>
<feature type="domain" description="CCHC-type" evidence="4">
    <location>
        <begin position="10"/>
        <end position="25"/>
    </location>
</feature>
<evidence type="ECO:0000256" key="3">
    <source>
        <dbReference type="SAM" id="MobiDB-lite"/>
    </source>
</evidence>
<keyword evidence="6" id="KW-1185">Reference proteome</keyword>
<accession>A0A9Q3H9U7</accession>
<dbReference type="GO" id="GO:0008270">
    <property type="term" value="F:zinc ion binding"/>
    <property type="evidence" value="ECO:0007669"/>
    <property type="project" value="UniProtKB-KW"/>
</dbReference>
<dbReference type="AlphaFoldDB" id="A0A9Q3H9U7"/>
<dbReference type="OrthoDB" id="2506424at2759"/>
<reference evidence="5" key="1">
    <citation type="submission" date="2021-03" db="EMBL/GenBank/DDBJ databases">
        <title>Draft genome sequence of rust myrtle Austropuccinia psidii MF-1, a brazilian biotype.</title>
        <authorList>
            <person name="Quecine M.C."/>
            <person name="Pachon D.M.R."/>
            <person name="Bonatelli M.L."/>
            <person name="Correr F.H."/>
            <person name="Franceschini L.M."/>
            <person name="Leite T.F."/>
            <person name="Margarido G.R.A."/>
            <person name="Almeida C.A."/>
            <person name="Ferrarezi J.A."/>
            <person name="Labate C.A."/>
        </authorList>
    </citation>
    <scope>NUCLEOTIDE SEQUENCE</scope>
    <source>
        <strain evidence="5">MF-1</strain>
    </source>
</reference>
<comment type="caution">
    <text evidence="5">The sequence shown here is derived from an EMBL/GenBank/DDBJ whole genome shotgun (WGS) entry which is preliminary data.</text>
</comment>
<dbReference type="SUPFAM" id="SSF57756">
    <property type="entry name" value="Retrovirus zinc finger-like domains"/>
    <property type="match status" value="1"/>
</dbReference>
<sequence>MAYTSGPPQCFNCLKTGHEAFQCKEKPTCTKCGGTHQSQDCKNLSYIPSIRRCVKCINQEKSTNQQVDLYDEKYRHSAFSQKCPICQREIQDLTPQPRINEWSTETFHPNPNQDFLFFQLNCHDRYDSTISVLNSELTYTALLLQEPWGNPHNWLPPTHQNWHRITPTPNPRNPKPAFNQQADPISPNHQPTTRKQLTDHNNTTGCIQLNPPTHSTVLV</sequence>
<evidence type="ECO:0000313" key="5">
    <source>
        <dbReference type="EMBL" id="MBW0494380.1"/>
    </source>
</evidence>
<keyword evidence="2" id="KW-0863">Zinc-finger</keyword>
<feature type="region of interest" description="Disordered" evidence="3">
    <location>
        <begin position="163"/>
        <end position="219"/>
    </location>
</feature>
<dbReference type="Proteomes" id="UP000765509">
    <property type="component" value="Unassembled WGS sequence"/>
</dbReference>
<keyword evidence="1" id="KW-0507">mRNA processing</keyword>
<dbReference type="InterPro" id="IPR001878">
    <property type="entry name" value="Znf_CCHC"/>
</dbReference>
<evidence type="ECO:0000313" key="6">
    <source>
        <dbReference type="Proteomes" id="UP000765509"/>
    </source>
</evidence>
<evidence type="ECO:0000256" key="2">
    <source>
        <dbReference type="PROSITE-ProRule" id="PRU00047"/>
    </source>
</evidence>
<organism evidence="5 6">
    <name type="scientific">Austropuccinia psidii MF-1</name>
    <dbReference type="NCBI Taxonomy" id="1389203"/>
    <lineage>
        <taxon>Eukaryota</taxon>
        <taxon>Fungi</taxon>
        <taxon>Dikarya</taxon>
        <taxon>Basidiomycota</taxon>
        <taxon>Pucciniomycotina</taxon>
        <taxon>Pucciniomycetes</taxon>
        <taxon>Pucciniales</taxon>
        <taxon>Sphaerophragmiaceae</taxon>
        <taxon>Austropuccinia</taxon>
    </lineage>
</organism>
<name>A0A9Q3H9U7_9BASI</name>
<dbReference type="EMBL" id="AVOT02012548">
    <property type="protein sequence ID" value="MBW0494380.1"/>
    <property type="molecule type" value="Genomic_DNA"/>
</dbReference>
<gene>
    <name evidence="5" type="ORF">O181_034095</name>
</gene>